<dbReference type="RefSeq" id="WP_085580369.1">
    <property type="nucleotide sequence ID" value="NZ_JFKA01000002.1"/>
</dbReference>
<dbReference type="OrthoDB" id="6164237at2"/>
<dbReference type="AlphaFoldDB" id="A0A1Y2L208"/>
<evidence type="ECO:0000313" key="3">
    <source>
        <dbReference type="Proteomes" id="UP000193391"/>
    </source>
</evidence>
<keyword evidence="1" id="KW-0812">Transmembrane</keyword>
<feature type="transmembrane region" description="Helical" evidence="1">
    <location>
        <begin position="28"/>
        <end position="46"/>
    </location>
</feature>
<comment type="caution">
    <text evidence="2">The sequence shown here is derived from an EMBL/GenBank/DDBJ whole genome shotgun (WGS) entry which is preliminary data.</text>
</comment>
<reference evidence="2 3" key="1">
    <citation type="submission" date="2014-03" db="EMBL/GenBank/DDBJ databases">
        <title>The draft genome sequence of Thalassospira mesophila JCM 18969.</title>
        <authorList>
            <person name="Lai Q."/>
            <person name="Shao Z."/>
        </authorList>
    </citation>
    <scope>NUCLEOTIDE SEQUENCE [LARGE SCALE GENOMIC DNA]</scope>
    <source>
        <strain evidence="2 3">JCM 18969</strain>
    </source>
</reference>
<name>A0A1Y2L208_9PROT</name>
<feature type="transmembrane region" description="Helical" evidence="1">
    <location>
        <begin position="229"/>
        <end position="246"/>
    </location>
</feature>
<organism evidence="2 3">
    <name type="scientific">Thalassospira mesophila</name>
    <dbReference type="NCBI Taxonomy" id="1293891"/>
    <lineage>
        <taxon>Bacteria</taxon>
        <taxon>Pseudomonadati</taxon>
        <taxon>Pseudomonadota</taxon>
        <taxon>Alphaproteobacteria</taxon>
        <taxon>Rhodospirillales</taxon>
        <taxon>Thalassospiraceae</taxon>
        <taxon>Thalassospira</taxon>
    </lineage>
</organism>
<protein>
    <submittedName>
        <fullName evidence="2">Uncharacterized protein</fullName>
    </submittedName>
</protein>
<proteinExistence type="predicted"/>
<keyword evidence="1" id="KW-0472">Membrane</keyword>
<sequence length="249" mass="26743">MGIFDWPAPAFDWLDALMADQLGPLGRIIAWSVICAIVSMVLYALLSPQNRIKKVKSDVATSRKAMSDDDGEDFGQGMRLAKAQLGHSLKLVGVIVVPAVVASLPALALLIWLDGQYGYTCPTPGTPTTISASPSDAHVAQIGTAPLSQNGGACPIVRVSTKTDTGTSDIVVPLQAAVPVIGHHQWWNTLIGNPAGYLPDNTPIEQIRFDLPAQEIIHIGPDWARGWELTFFVMLILVSVAIKKGFRIE</sequence>
<dbReference type="EMBL" id="JFKA01000002">
    <property type="protein sequence ID" value="OSQ39516.1"/>
    <property type="molecule type" value="Genomic_DNA"/>
</dbReference>
<evidence type="ECO:0000313" key="2">
    <source>
        <dbReference type="EMBL" id="OSQ39516.1"/>
    </source>
</evidence>
<keyword evidence="1" id="KW-1133">Transmembrane helix</keyword>
<dbReference type="STRING" id="1293891.TMES_05690"/>
<feature type="transmembrane region" description="Helical" evidence="1">
    <location>
        <begin position="88"/>
        <end position="113"/>
    </location>
</feature>
<keyword evidence="3" id="KW-1185">Reference proteome</keyword>
<evidence type="ECO:0000256" key="1">
    <source>
        <dbReference type="SAM" id="Phobius"/>
    </source>
</evidence>
<accession>A0A1Y2L208</accession>
<dbReference type="Proteomes" id="UP000193391">
    <property type="component" value="Unassembled WGS sequence"/>
</dbReference>
<gene>
    <name evidence="2" type="ORF">TMES_05690</name>
</gene>